<reference evidence="2" key="1">
    <citation type="journal article" date="2021" name="Mol. Plant Microbe Interact.">
        <title>Complete Genome Sequence of the Plant-Pathogenic Fungus Colletotrichum lupini.</title>
        <authorList>
            <person name="Baroncelli R."/>
            <person name="Pensec F."/>
            <person name="Da Lio D."/>
            <person name="Boufleur T."/>
            <person name="Vicente I."/>
            <person name="Sarrocco S."/>
            <person name="Picot A."/>
            <person name="Baraldi E."/>
            <person name="Sukno S."/>
            <person name="Thon M."/>
            <person name="Le Floch G."/>
        </authorList>
    </citation>
    <scope>NUCLEOTIDE SEQUENCE</scope>
    <source>
        <strain evidence="2">IMI 504893</strain>
    </source>
</reference>
<accession>A0A9Q8SJZ5</accession>
<protein>
    <submittedName>
        <fullName evidence="2">Uncharacterized protein</fullName>
    </submittedName>
</protein>
<dbReference type="KEGG" id="clup:CLUP02_04047"/>
<dbReference type="RefSeq" id="XP_049140207.1">
    <property type="nucleotide sequence ID" value="XM_049283064.1"/>
</dbReference>
<feature type="region of interest" description="Disordered" evidence="1">
    <location>
        <begin position="55"/>
        <end position="74"/>
    </location>
</feature>
<evidence type="ECO:0000313" key="3">
    <source>
        <dbReference type="Proteomes" id="UP000830671"/>
    </source>
</evidence>
<dbReference type="Proteomes" id="UP000830671">
    <property type="component" value="Chromosome 2"/>
</dbReference>
<keyword evidence="3" id="KW-1185">Reference proteome</keyword>
<proteinExistence type="predicted"/>
<dbReference type="AlphaFoldDB" id="A0A9Q8SJZ5"/>
<organism evidence="2 3">
    <name type="scientific">Colletotrichum lupini</name>
    <dbReference type="NCBI Taxonomy" id="145971"/>
    <lineage>
        <taxon>Eukaryota</taxon>
        <taxon>Fungi</taxon>
        <taxon>Dikarya</taxon>
        <taxon>Ascomycota</taxon>
        <taxon>Pezizomycotina</taxon>
        <taxon>Sordariomycetes</taxon>
        <taxon>Hypocreomycetidae</taxon>
        <taxon>Glomerellales</taxon>
        <taxon>Glomerellaceae</taxon>
        <taxon>Colletotrichum</taxon>
        <taxon>Colletotrichum acutatum species complex</taxon>
    </lineage>
</organism>
<name>A0A9Q8SJZ5_9PEZI</name>
<gene>
    <name evidence="2" type="ORF">CLUP02_04047</name>
</gene>
<dbReference type="GeneID" id="73338074"/>
<evidence type="ECO:0000313" key="2">
    <source>
        <dbReference type="EMBL" id="UQC78570.1"/>
    </source>
</evidence>
<dbReference type="EMBL" id="CP019474">
    <property type="protein sequence ID" value="UQC78570.1"/>
    <property type="molecule type" value="Genomic_DNA"/>
</dbReference>
<sequence length="74" mass="7748">MAHGATPPSTNQSKCPLTKFSGQNQVSVSLGGANMHLLLQAQPSPMTPSCRCCENTTQPDLDPPAAVHASHTLH</sequence>
<evidence type="ECO:0000256" key="1">
    <source>
        <dbReference type="SAM" id="MobiDB-lite"/>
    </source>
</evidence>